<dbReference type="InterPro" id="IPR001394">
    <property type="entry name" value="Peptidase_C19_UCH"/>
</dbReference>
<dbReference type="EMBL" id="WOCE01000021">
    <property type="protein sequence ID" value="KAE9589680.1"/>
    <property type="molecule type" value="Genomic_DNA"/>
</dbReference>
<dbReference type="GO" id="GO:0016579">
    <property type="term" value="P:protein deubiquitination"/>
    <property type="evidence" value="ECO:0007669"/>
    <property type="project" value="InterPro"/>
</dbReference>
<dbReference type="Gene3D" id="3.90.70.10">
    <property type="entry name" value="Cysteine proteinases"/>
    <property type="match status" value="1"/>
</dbReference>
<organism evidence="2 3">
    <name type="scientific">Lupinus albus</name>
    <name type="common">White lupine</name>
    <name type="synonym">Lupinus termis</name>
    <dbReference type="NCBI Taxonomy" id="3870"/>
    <lineage>
        <taxon>Eukaryota</taxon>
        <taxon>Viridiplantae</taxon>
        <taxon>Streptophyta</taxon>
        <taxon>Embryophyta</taxon>
        <taxon>Tracheophyta</taxon>
        <taxon>Spermatophyta</taxon>
        <taxon>Magnoliopsida</taxon>
        <taxon>eudicotyledons</taxon>
        <taxon>Gunneridae</taxon>
        <taxon>Pentapetalae</taxon>
        <taxon>rosids</taxon>
        <taxon>fabids</taxon>
        <taxon>Fabales</taxon>
        <taxon>Fabaceae</taxon>
        <taxon>Papilionoideae</taxon>
        <taxon>50 kb inversion clade</taxon>
        <taxon>genistoids sensu lato</taxon>
        <taxon>core genistoids</taxon>
        <taxon>Genisteae</taxon>
        <taxon>Lupinus</taxon>
    </lineage>
</organism>
<reference evidence="3" key="1">
    <citation type="journal article" date="2020" name="Nat. Commun.">
        <title>Genome sequence of the cluster root forming white lupin.</title>
        <authorList>
            <person name="Hufnagel B."/>
            <person name="Marques A."/>
            <person name="Soriano A."/>
            <person name="Marques L."/>
            <person name="Divol F."/>
            <person name="Doumas P."/>
            <person name="Sallet E."/>
            <person name="Mancinotti D."/>
            <person name="Carrere S."/>
            <person name="Marande W."/>
            <person name="Arribat S."/>
            <person name="Keller J."/>
            <person name="Huneau C."/>
            <person name="Blein T."/>
            <person name="Aime D."/>
            <person name="Laguerre M."/>
            <person name="Taylor J."/>
            <person name="Schubert V."/>
            <person name="Nelson M."/>
            <person name="Geu-Flores F."/>
            <person name="Crespi M."/>
            <person name="Gallardo-Guerrero K."/>
            <person name="Delaux P.-M."/>
            <person name="Salse J."/>
            <person name="Berges H."/>
            <person name="Guyot R."/>
            <person name="Gouzy J."/>
            <person name="Peret B."/>
        </authorList>
    </citation>
    <scope>NUCLEOTIDE SEQUENCE [LARGE SCALE GENOMIC DNA]</scope>
    <source>
        <strain evidence="3">cv. Amiga</strain>
    </source>
</reference>
<dbReference type="OrthoDB" id="292964at2759"/>
<gene>
    <name evidence="2" type="ORF">Lalb_Chr21g0311531</name>
</gene>
<keyword evidence="3" id="KW-1185">Reference proteome</keyword>
<dbReference type="InterPro" id="IPR028889">
    <property type="entry name" value="USP"/>
</dbReference>
<evidence type="ECO:0000313" key="2">
    <source>
        <dbReference type="EMBL" id="KAE9589680.1"/>
    </source>
</evidence>
<dbReference type="Proteomes" id="UP000447434">
    <property type="component" value="Chromosome 21"/>
</dbReference>
<dbReference type="PROSITE" id="PS50235">
    <property type="entry name" value="USP_3"/>
    <property type="match status" value="1"/>
</dbReference>
<dbReference type="GO" id="GO:0004843">
    <property type="term" value="F:cysteine-type deubiquitinase activity"/>
    <property type="evidence" value="ECO:0007669"/>
    <property type="project" value="InterPro"/>
</dbReference>
<accession>A0A6A4NJU4</accession>
<dbReference type="Pfam" id="PF00443">
    <property type="entry name" value="UCH"/>
    <property type="match status" value="1"/>
</dbReference>
<name>A0A6A4NJU4_LUPAL</name>
<dbReference type="AlphaFoldDB" id="A0A6A4NJU4"/>
<feature type="domain" description="USP" evidence="1">
    <location>
        <begin position="1"/>
        <end position="42"/>
    </location>
</feature>
<dbReference type="SUPFAM" id="SSF54001">
    <property type="entry name" value="Cysteine proteinases"/>
    <property type="match status" value="1"/>
</dbReference>
<evidence type="ECO:0000259" key="1">
    <source>
        <dbReference type="PROSITE" id="PS50235"/>
    </source>
</evidence>
<sequence length="60" mass="6873">MPGFDFLIDDNKWYHFDDSHVSPVTEAEIKSPAAYVLFYQRRSKGQMEGESQVHTGSHGQ</sequence>
<protein>
    <submittedName>
        <fullName evidence="2">Putative ubiquitinyl hydrolase 1</fullName>
    </submittedName>
</protein>
<keyword evidence="2" id="KW-0378">Hydrolase</keyword>
<evidence type="ECO:0000313" key="3">
    <source>
        <dbReference type="Proteomes" id="UP000447434"/>
    </source>
</evidence>
<proteinExistence type="predicted"/>
<dbReference type="InterPro" id="IPR038765">
    <property type="entry name" value="Papain-like_cys_pep_sf"/>
</dbReference>
<comment type="caution">
    <text evidence="2">The sequence shown here is derived from an EMBL/GenBank/DDBJ whole genome shotgun (WGS) entry which is preliminary data.</text>
</comment>